<evidence type="ECO:0000313" key="2">
    <source>
        <dbReference type="EMBL" id="ABM93443.1"/>
    </source>
</evidence>
<dbReference type="HOGENOM" id="CLU_080720_0_0_4"/>
<feature type="chain" id="PRO_5002645724" evidence="1">
    <location>
        <begin position="24"/>
        <end position="276"/>
    </location>
</feature>
<dbReference type="STRING" id="420662.Mpe_A0481"/>
<dbReference type="SUPFAM" id="SSF53850">
    <property type="entry name" value="Periplasmic binding protein-like II"/>
    <property type="match status" value="1"/>
</dbReference>
<dbReference type="EMBL" id="CP000555">
    <property type="protein sequence ID" value="ABM93443.1"/>
    <property type="molecule type" value="Genomic_DNA"/>
</dbReference>
<gene>
    <name evidence="2" type="ordered locus">Mpe_A0481</name>
</gene>
<dbReference type="eggNOG" id="COG0834">
    <property type="taxonomic scope" value="Bacteria"/>
</dbReference>
<organism evidence="2 3">
    <name type="scientific">Methylibium petroleiphilum (strain ATCC BAA-1232 / LMG 22953 / PM1)</name>
    <dbReference type="NCBI Taxonomy" id="420662"/>
    <lineage>
        <taxon>Bacteria</taxon>
        <taxon>Pseudomonadati</taxon>
        <taxon>Pseudomonadota</taxon>
        <taxon>Betaproteobacteria</taxon>
        <taxon>Burkholderiales</taxon>
        <taxon>Sphaerotilaceae</taxon>
        <taxon>Methylibium</taxon>
    </lineage>
</organism>
<keyword evidence="3" id="KW-1185">Reference proteome</keyword>
<sequence>MISRRRLLGAAAALAPLSAPLRAEGSALERVRRSGRLVVAVYQDMPPFNLNGQGVDVDLAAVLADSVGVPLSLLPIPAGESVGDDLRNAVWRGHYLGWGPADVMLHVPMDRPLIEANPQVEVFGAYYRETVMLAWDSERGPTPETIEALRGQKIAVAGVSLPGYLLASADSGALRDTLSTQHADGVAAAKTLLSGEVVAAAGLASELEATLAGQPRYKIVPLPPIPRAPRNGWVVGCAVKRGATDLAQVMQRRLIDLNNGTGLRDLFRRHNVVWRG</sequence>
<name>A2SD04_METPP</name>
<evidence type="ECO:0000313" key="3">
    <source>
        <dbReference type="Proteomes" id="UP000000366"/>
    </source>
</evidence>
<keyword evidence="1" id="KW-0732">Signal</keyword>
<dbReference type="AlphaFoldDB" id="A2SD04"/>
<accession>A2SD04</accession>
<dbReference type="RefSeq" id="WP_011828081.1">
    <property type="nucleotide sequence ID" value="NC_008825.1"/>
</dbReference>
<proteinExistence type="predicted"/>
<feature type="signal peptide" evidence="1">
    <location>
        <begin position="1"/>
        <end position="23"/>
    </location>
</feature>
<dbReference type="Proteomes" id="UP000000366">
    <property type="component" value="Chromosome"/>
</dbReference>
<protein>
    <submittedName>
        <fullName evidence="2">Periplasmic binding protein, putative</fullName>
    </submittedName>
</protein>
<evidence type="ECO:0000256" key="1">
    <source>
        <dbReference type="SAM" id="SignalP"/>
    </source>
</evidence>
<reference evidence="2 3" key="1">
    <citation type="journal article" date="2007" name="J. Bacteriol.">
        <title>Whole-genome analysis of the methyl tert-butyl ether-degrading beta-proteobacterium Methylibium petroleiphilum PM1.</title>
        <authorList>
            <person name="Kane S.R."/>
            <person name="Chakicherla A.Y."/>
            <person name="Chain P.S.G."/>
            <person name="Schmidt R."/>
            <person name="Shin M.W."/>
            <person name="Legler T.C."/>
            <person name="Scow K.M."/>
            <person name="Larimer F.W."/>
            <person name="Lucas S.M."/>
            <person name="Richardson P.M."/>
            <person name="Hristova K.R."/>
        </authorList>
    </citation>
    <scope>NUCLEOTIDE SEQUENCE [LARGE SCALE GENOMIC DNA]</scope>
    <source>
        <strain evidence="3">ATCC BAA-1232 / LMG 22953 / PM1</strain>
    </source>
</reference>
<dbReference type="Gene3D" id="3.40.190.10">
    <property type="entry name" value="Periplasmic binding protein-like II"/>
    <property type="match status" value="2"/>
</dbReference>
<dbReference type="KEGG" id="mpt:Mpe_A0481"/>